<dbReference type="InterPro" id="IPR010596">
    <property type="entry name" value="Methuselah_N_dom"/>
</dbReference>
<dbReference type="AlphaFoldDB" id="B0X3X0"/>
<reference evidence="13" key="2">
    <citation type="submission" date="2020-05" db="UniProtKB">
        <authorList>
            <consortium name="EnsemblMetazoa"/>
        </authorList>
    </citation>
    <scope>IDENTIFICATION</scope>
    <source>
        <strain evidence="13">JHB</strain>
    </source>
</reference>
<dbReference type="EMBL" id="DS232324">
    <property type="protein sequence ID" value="EDS40047.1"/>
    <property type="molecule type" value="Genomic_DNA"/>
</dbReference>
<evidence type="ECO:0000313" key="12">
    <source>
        <dbReference type="EMBL" id="EDS40047.1"/>
    </source>
</evidence>
<evidence type="ECO:0000256" key="7">
    <source>
        <dbReference type="ARBA" id="ARBA00023136"/>
    </source>
</evidence>
<dbReference type="Gene3D" id="2.30.160.11">
    <property type="match status" value="1"/>
</dbReference>
<dbReference type="PANTHER" id="PTHR47154">
    <property type="entry name" value="G-PROTEIN COUPLED RECEPTOR MTH-RELATED"/>
    <property type="match status" value="1"/>
</dbReference>
<keyword evidence="10" id="KW-0732">Signal</keyword>
<dbReference type="PANTHER" id="PTHR47154:SF2">
    <property type="entry name" value="G-PROTEIN COUPLED RECEPTOR MTH-RELATED"/>
    <property type="match status" value="1"/>
</dbReference>
<evidence type="ECO:0000256" key="4">
    <source>
        <dbReference type="ARBA" id="ARBA00022692"/>
    </source>
</evidence>
<feature type="domain" description="Methuselah N-terminal" evidence="11">
    <location>
        <begin position="27"/>
        <end position="128"/>
    </location>
</feature>
<dbReference type="InterPro" id="IPR051384">
    <property type="entry name" value="Mth_GPCR"/>
</dbReference>
<keyword evidence="7" id="KW-0472">Membrane</keyword>
<evidence type="ECO:0000256" key="8">
    <source>
        <dbReference type="ARBA" id="ARBA00023170"/>
    </source>
</evidence>
<dbReference type="GO" id="GO:0005886">
    <property type="term" value="C:plasma membrane"/>
    <property type="evidence" value="ECO:0007669"/>
    <property type="project" value="UniProtKB-SubCell"/>
</dbReference>
<dbReference type="VEuPathDB" id="VectorBase:CPIJ013928"/>
<dbReference type="EnsemblMetazoa" id="CPIJ013928-RA">
    <property type="protein sequence ID" value="CPIJ013928-PA"/>
    <property type="gene ID" value="CPIJ013928"/>
</dbReference>
<name>B0X3X0_CULQU</name>
<evidence type="ECO:0000313" key="13">
    <source>
        <dbReference type="EnsemblMetazoa" id="CPIJ013928-PA"/>
    </source>
</evidence>
<dbReference type="VEuPathDB" id="VectorBase:CQUJHB014833"/>
<comment type="similarity">
    <text evidence="2">Belongs to the G-protein coupled receptor 2 family. Mth subfamily.</text>
</comment>
<dbReference type="InterPro" id="IPR036272">
    <property type="entry name" value="Methuselah_N_sf"/>
</dbReference>
<keyword evidence="8" id="KW-0675">Receptor</keyword>
<dbReference type="Pfam" id="PF06652">
    <property type="entry name" value="Methuselah_N"/>
    <property type="match status" value="1"/>
</dbReference>
<keyword evidence="3" id="KW-1003">Cell membrane</keyword>
<dbReference type="Proteomes" id="UP000002320">
    <property type="component" value="Unassembled WGS sequence"/>
</dbReference>
<keyword evidence="6" id="KW-0297">G-protein coupled receptor</keyword>
<evidence type="ECO:0000256" key="5">
    <source>
        <dbReference type="ARBA" id="ARBA00022989"/>
    </source>
</evidence>
<accession>B0X3X0</accession>
<gene>
    <name evidence="13" type="primary">6047260</name>
    <name evidence="12" type="ORF">CpipJ_CPIJ013928</name>
</gene>
<comment type="subcellular location">
    <subcellularLocation>
        <location evidence="1">Cell membrane</location>
        <topology evidence="1">Multi-pass membrane protein</topology>
    </subcellularLocation>
</comment>
<evidence type="ECO:0000259" key="11">
    <source>
        <dbReference type="Pfam" id="PF06652"/>
    </source>
</evidence>
<dbReference type="InterPro" id="IPR044860">
    <property type="entry name" value="Methusela_ecto_dom_1"/>
</dbReference>
<feature type="signal peptide" evidence="10">
    <location>
        <begin position="1"/>
        <end position="22"/>
    </location>
</feature>
<keyword evidence="4" id="KW-0812">Transmembrane</keyword>
<keyword evidence="5" id="KW-1133">Transmembrane helix</keyword>
<evidence type="ECO:0000256" key="2">
    <source>
        <dbReference type="ARBA" id="ARBA00008979"/>
    </source>
</evidence>
<evidence type="ECO:0000256" key="3">
    <source>
        <dbReference type="ARBA" id="ARBA00022475"/>
    </source>
</evidence>
<evidence type="ECO:0000313" key="14">
    <source>
        <dbReference type="Proteomes" id="UP000002320"/>
    </source>
</evidence>
<dbReference type="HOGENOM" id="CLU_809534_0_0_1"/>
<dbReference type="STRING" id="7176.B0X3X0"/>
<evidence type="ECO:0000256" key="1">
    <source>
        <dbReference type="ARBA" id="ARBA00004651"/>
    </source>
</evidence>
<organism>
    <name type="scientific">Culex quinquefasciatus</name>
    <name type="common">Southern house mosquito</name>
    <name type="synonym">Culex pungens</name>
    <dbReference type="NCBI Taxonomy" id="7176"/>
    <lineage>
        <taxon>Eukaryota</taxon>
        <taxon>Metazoa</taxon>
        <taxon>Ecdysozoa</taxon>
        <taxon>Arthropoda</taxon>
        <taxon>Hexapoda</taxon>
        <taxon>Insecta</taxon>
        <taxon>Pterygota</taxon>
        <taxon>Neoptera</taxon>
        <taxon>Endopterygota</taxon>
        <taxon>Diptera</taxon>
        <taxon>Nematocera</taxon>
        <taxon>Culicoidea</taxon>
        <taxon>Culicidae</taxon>
        <taxon>Culicinae</taxon>
        <taxon>Culicini</taxon>
        <taxon>Culex</taxon>
        <taxon>Culex</taxon>
    </lineage>
</organism>
<proteinExistence type="inferred from homology"/>
<sequence>MWHPRTVLYLSVCFLVSFGTSTKKLPCSFKESVNITSGELNSLDNSITHNGVRYAVENYATINYSVKNNENISVESYIRGCVCREARCVWLCCDKYSDIDGYPRCDDSQYYDLVVPLEVESNSTRMINLTSYNGFHLAIRHLVEGESEVQVSIFNWTINGCHTSTSDHSLATKLWWPRQLSHWSNVAREQYWQYFTLGQEYPRSIARRCDDSEYNEIEVPLEDENSETRKVNLTSLENIFVVIRYSKDYVFDAAPDEWLMNSTGYIMSLDEKTPIQQNGYCLESDGYLLFPLTPDPLDEVLQKTIVLKPDSYSDALECPLQLSRREYGANLLLKEDAASSKLV</sequence>
<evidence type="ECO:0000256" key="9">
    <source>
        <dbReference type="ARBA" id="ARBA00023224"/>
    </source>
</evidence>
<dbReference type="InParanoid" id="B0X3X0"/>
<keyword evidence="9" id="KW-0807">Transducer</keyword>
<dbReference type="KEGG" id="cqu:CpipJ_CPIJ013928"/>
<evidence type="ECO:0000256" key="10">
    <source>
        <dbReference type="SAM" id="SignalP"/>
    </source>
</evidence>
<reference evidence="12" key="1">
    <citation type="submission" date="2007-03" db="EMBL/GenBank/DDBJ databases">
        <title>Annotation of Culex pipiens quinquefasciatus.</title>
        <authorList>
            <consortium name="The Broad Institute Genome Sequencing Platform"/>
            <person name="Atkinson P.W."/>
            <person name="Hemingway J."/>
            <person name="Christensen B.M."/>
            <person name="Higgs S."/>
            <person name="Kodira C."/>
            <person name="Hannick L."/>
            <person name="Megy K."/>
            <person name="O'Leary S."/>
            <person name="Pearson M."/>
            <person name="Haas B.J."/>
            <person name="Mauceli E."/>
            <person name="Wortman J.R."/>
            <person name="Lee N.H."/>
            <person name="Guigo R."/>
            <person name="Stanke M."/>
            <person name="Alvarado L."/>
            <person name="Amedeo P."/>
            <person name="Antoine C.H."/>
            <person name="Arensburger P."/>
            <person name="Bidwell S.L."/>
            <person name="Crawford M."/>
            <person name="Camaro F."/>
            <person name="Devon K."/>
            <person name="Engels R."/>
            <person name="Hammond M."/>
            <person name="Howarth C."/>
            <person name="Koehrsen M."/>
            <person name="Lawson D."/>
            <person name="Montgomery P."/>
            <person name="Nene V."/>
            <person name="Nusbaum C."/>
            <person name="Puiu D."/>
            <person name="Romero-Severson J."/>
            <person name="Severson D.W."/>
            <person name="Shumway M."/>
            <person name="Sisk P."/>
            <person name="Stolte C."/>
            <person name="Zeng Q."/>
            <person name="Eisenstadt E."/>
            <person name="Fraser-Liggett C."/>
            <person name="Strausberg R."/>
            <person name="Galagan J."/>
            <person name="Birren B."/>
            <person name="Collins F.H."/>
        </authorList>
    </citation>
    <scope>NUCLEOTIDE SEQUENCE [LARGE SCALE GENOMIC DNA]</scope>
    <source>
        <strain evidence="12">JHB</strain>
    </source>
</reference>
<keyword evidence="14" id="KW-1185">Reference proteome</keyword>
<protein>
    <recommendedName>
        <fullName evidence="11">Methuselah N-terminal domain-containing protein</fullName>
    </recommendedName>
</protein>
<dbReference type="SUPFAM" id="SSF63877">
    <property type="entry name" value="Methuselah ectodomain"/>
    <property type="match status" value="1"/>
</dbReference>
<dbReference type="OrthoDB" id="6134459at2759"/>
<dbReference type="GO" id="GO:0008528">
    <property type="term" value="F:G protein-coupled peptide receptor activity"/>
    <property type="evidence" value="ECO:0007669"/>
    <property type="project" value="TreeGrafter"/>
</dbReference>
<feature type="chain" id="PRO_5014567148" description="Methuselah N-terminal domain-containing protein" evidence="10">
    <location>
        <begin position="23"/>
        <end position="343"/>
    </location>
</feature>
<evidence type="ECO:0000256" key="6">
    <source>
        <dbReference type="ARBA" id="ARBA00023040"/>
    </source>
</evidence>